<evidence type="ECO:0000313" key="3">
    <source>
        <dbReference type="Proteomes" id="UP000824190"/>
    </source>
</evidence>
<name>A0A9D1UMZ8_9CORY</name>
<evidence type="ECO:0000313" key="2">
    <source>
        <dbReference type="EMBL" id="HIW92521.1"/>
    </source>
</evidence>
<proteinExistence type="predicted"/>
<sequence>MIQLVIGAAAGYVFGTKAGRRRYEQIRRGYAATINSPVTRRAVQAGRKALADKLDPEPRMRELRDVRATDRHGEIDGSQDAYLENDDLEFEEDIIVESDQPRMRDSKGRRVDDQDGSGGSSRRRFGRR</sequence>
<feature type="compositionally biased region" description="Basic and acidic residues" evidence="1">
    <location>
        <begin position="99"/>
        <end position="113"/>
    </location>
</feature>
<feature type="region of interest" description="Disordered" evidence="1">
    <location>
        <begin position="94"/>
        <end position="128"/>
    </location>
</feature>
<comment type="caution">
    <text evidence="2">The sequence shown here is derived from an EMBL/GenBank/DDBJ whole genome shotgun (WGS) entry which is preliminary data.</text>
</comment>
<accession>A0A9D1UMZ8</accession>
<gene>
    <name evidence="2" type="ORF">H9870_12790</name>
</gene>
<evidence type="ECO:0008006" key="4">
    <source>
        <dbReference type="Google" id="ProtNLM"/>
    </source>
</evidence>
<dbReference type="EMBL" id="DXGC01000108">
    <property type="protein sequence ID" value="HIW92521.1"/>
    <property type="molecule type" value="Genomic_DNA"/>
</dbReference>
<dbReference type="Proteomes" id="UP000824190">
    <property type="component" value="Unassembled WGS sequence"/>
</dbReference>
<reference evidence="2" key="1">
    <citation type="journal article" date="2021" name="PeerJ">
        <title>Extensive microbial diversity within the chicken gut microbiome revealed by metagenomics and culture.</title>
        <authorList>
            <person name="Gilroy R."/>
            <person name="Ravi A."/>
            <person name="Getino M."/>
            <person name="Pursley I."/>
            <person name="Horton D.L."/>
            <person name="Alikhan N.F."/>
            <person name="Baker D."/>
            <person name="Gharbi K."/>
            <person name="Hall N."/>
            <person name="Watson M."/>
            <person name="Adriaenssens E.M."/>
            <person name="Foster-Nyarko E."/>
            <person name="Jarju S."/>
            <person name="Secka A."/>
            <person name="Antonio M."/>
            <person name="Oren A."/>
            <person name="Chaudhuri R.R."/>
            <person name="La Ragione R."/>
            <person name="Hildebrand F."/>
            <person name="Pallen M.J."/>
        </authorList>
    </citation>
    <scope>NUCLEOTIDE SEQUENCE</scope>
    <source>
        <strain evidence="2">CHK32-1732</strain>
    </source>
</reference>
<evidence type="ECO:0000256" key="1">
    <source>
        <dbReference type="SAM" id="MobiDB-lite"/>
    </source>
</evidence>
<reference evidence="2" key="2">
    <citation type="submission" date="2021-04" db="EMBL/GenBank/DDBJ databases">
        <authorList>
            <person name="Gilroy R."/>
        </authorList>
    </citation>
    <scope>NUCLEOTIDE SEQUENCE</scope>
    <source>
        <strain evidence="2">CHK32-1732</strain>
    </source>
</reference>
<organism evidence="2 3">
    <name type="scientific">Candidatus Corynebacterium avicola</name>
    <dbReference type="NCBI Taxonomy" id="2838527"/>
    <lineage>
        <taxon>Bacteria</taxon>
        <taxon>Bacillati</taxon>
        <taxon>Actinomycetota</taxon>
        <taxon>Actinomycetes</taxon>
        <taxon>Mycobacteriales</taxon>
        <taxon>Corynebacteriaceae</taxon>
        <taxon>Corynebacterium</taxon>
    </lineage>
</organism>
<protein>
    <recommendedName>
        <fullName evidence="4">YtxH domain-containing protein</fullName>
    </recommendedName>
</protein>
<dbReference type="AlphaFoldDB" id="A0A9D1UMZ8"/>